<dbReference type="KEGG" id="kqi:F1D05_10785"/>
<dbReference type="Proteomes" id="UP000515563">
    <property type="component" value="Chromosome"/>
</dbReference>
<reference evidence="1 2" key="2">
    <citation type="journal article" date="2020" name="Microbiol. Resour. Announc.">
        <title>Antarctic desert soil bacteria exhibit high novel natural product potential, evaluated through long-read genome sequencing and comparative genomics.</title>
        <authorList>
            <person name="Benaud N."/>
            <person name="Edwards R.J."/>
            <person name="Amos T.G."/>
            <person name="D'Agostino P.M."/>
            <person name="Gutierrez-Chavez C."/>
            <person name="Montgomery K."/>
            <person name="Nicetic I."/>
            <person name="Ferrari B.C."/>
        </authorList>
    </citation>
    <scope>NUCLEOTIDE SEQUENCE [LARGE SCALE GENOMIC DNA]</scope>
    <source>
        <strain evidence="1 2">SPB151</strain>
    </source>
</reference>
<protein>
    <submittedName>
        <fullName evidence="1">Uncharacterized protein</fullName>
    </submittedName>
</protein>
<organism evidence="1 2">
    <name type="scientific">Kribbella qitaiheensis</name>
    <dbReference type="NCBI Taxonomy" id="1544730"/>
    <lineage>
        <taxon>Bacteria</taxon>
        <taxon>Bacillati</taxon>
        <taxon>Actinomycetota</taxon>
        <taxon>Actinomycetes</taxon>
        <taxon>Propionibacteriales</taxon>
        <taxon>Kribbellaceae</taxon>
        <taxon>Kribbella</taxon>
    </lineage>
</organism>
<keyword evidence="2" id="KW-1185">Reference proteome</keyword>
<evidence type="ECO:0000313" key="2">
    <source>
        <dbReference type="Proteomes" id="UP000515563"/>
    </source>
</evidence>
<accession>A0A7G6WWC3</accession>
<dbReference type="AlphaFoldDB" id="A0A7G6WWC3"/>
<reference evidence="2" key="1">
    <citation type="submission" date="2019-09" db="EMBL/GenBank/DDBJ databases">
        <title>Antimicrobial potential of Antarctic Bacteria.</title>
        <authorList>
            <person name="Benaud N."/>
            <person name="Edwards R.J."/>
            <person name="Ferrari B.C."/>
        </authorList>
    </citation>
    <scope>NUCLEOTIDE SEQUENCE [LARGE SCALE GENOMIC DNA]</scope>
    <source>
        <strain evidence="2">SPB151</strain>
    </source>
</reference>
<gene>
    <name evidence="1" type="ORF">F1D05_10785</name>
</gene>
<sequence length="420" mass="46489">MRRAVDTCAYRLEAERRKTHRALLGMAPWFSNMADWNPAEMIGQRPRPLAMSLYREVITNRTWAVQRAQYGYRDLRGIELLHEFAGQPYIDVRASLLSFIPAQLPFAPARRIVERQLEQLAAEPHLHDRIEFDVATTTATFDLDERLDTLTADAGLLPAHRAELRAALIAVTTAGIHRVDRDLRRVDLAAAHRIASSDRFADPLLRADHLLREIQTSIGLPFAHTARAAFLATALTRSAVIAGLASAASVQQFMQSLSTVSAQLRADGIKVAHNTMDWETFVHTYGHLRPGTYDPAVPRYSDAPELYLRPFVTRQSPVSAAITQPLGGGRLFTADPRTVTTALTRLGLNVDAAALTAFVRSAITARELGKFELSAWISDILTCLQTVGEQLGQTPDDVAFWRLRDVRGSSPFGWCSGCVA</sequence>
<evidence type="ECO:0000313" key="1">
    <source>
        <dbReference type="EMBL" id="QNE18288.1"/>
    </source>
</evidence>
<name>A0A7G6WWC3_9ACTN</name>
<proteinExistence type="predicted"/>
<dbReference type="EMBL" id="CP043661">
    <property type="protein sequence ID" value="QNE18288.1"/>
    <property type="molecule type" value="Genomic_DNA"/>
</dbReference>